<dbReference type="AlphaFoldDB" id="A0A8H6XZB1"/>
<feature type="transmembrane region" description="Helical" evidence="2">
    <location>
        <begin position="53"/>
        <end position="72"/>
    </location>
</feature>
<gene>
    <name evidence="3" type="ORF">MVEN_01342600</name>
</gene>
<sequence length="340" mass="36410">MPAAPAPIPGDLPHALIGIVSLWATTFIYGLNVVMFIICFAILVKRKGQRTPWYLLAGIWIQFSLATAHAILSFSAGIHAFNTVTSTPALLISTWISPLGTYTAIQQIVYAINNFFGDLILIWRLYVVYGDNWYITIFPIVLALAAEACNLYGAVNTFANPSIILRAGNHKAASTLTNMVTAGFSMTAAIQLLVTTLLAVKIYIATLSIGKFTTSSQRYTGVMWMLVESGAAMATMEIIFLGVWRNGLSGLAQLSLAILGQLCVLVPLSIIARVGLRLDSNSTSQTAGASGASKATGSLPPIRFARGPGHSTTIDDEGTLNLSEYKAGTWSKESEGNDRV</sequence>
<dbReference type="OrthoDB" id="3357408at2759"/>
<feature type="transmembrane region" description="Helical" evidence="2">
    <location>
        <begin position="108"/>
        <end position="127"/>
    </location>
</feature>
<feature type="transmembrane region" description="Helical" evidence="2">
    <location>
        <begin position="133"/>
        <end position="155"/>
    </location>
</feature>
<feature type="region of interest" description="Disordered" evidence="1">
    <location>
        <begin position="283"/>
        <end position="318"/>
    </location>
</feature>
<evidence type="ECO:0000313" key="4">
    <source>
        <dbReference type="Proteomes" id="UP000620124"/>
    </source>
</evidence>
<keyword evidence="2" id="KW-1133">Transmembrane helix</keyword>
<evidence type="ECO:0000256" key="2">
    <source>
        <dbReference type="SAM" id="Phobius"/>
    </source>
</evidence>
<feature type="compositionally biased region" description="Low complexity" evidence="1">
    <location>
        <begin position="283"/>
        <end position="298"/>
    </location>
</feature>
<reference evidence="3" key="1">
    <citation type="submission" date="2020-05" db="EMBL/GenBank/DDBJ databases">
        <title>Mycena genomes resolve the evolution of fungal bioluminescence.</title>
        <authorList>
            <person name="Tsai I.J."/>
        </authorList>
    </citation>
    <scope>NUCLEOTIDE SEQUENCE</scope>
    <source>
        <strain evidence="3">CCC161011</strain>
    </source>
</reference>
<evidence type="ECO:0000313" key="3">
    <source>
        <dbReference type="EMBL" id="KAF7350378.1"/>
    </source>
</evidence>
<keyword evidence="2" id="KW-0472">Membrane</keyword>
<name>A0A8H6XZB1_9AGAR</name>
<accession>A0A8H6XZB1</accession>
<dbReference type="EMBL" id="JACAZI010000010">
    <property type="protein sequence ID" value="KAF7350378.1"/>
    <property type="molecule type" value="Genomic_DNA"/>
</dbReference>
<proteinExistence type="predicted"/>
<feature type="transmembrane region" description="Helical" evidence="2">
    <location>
        <begin position="20"/>
        <end position="44"/>
    </location>
</feature>
<evidence type="ECO:0000256" key="1">
    <source>
        <dbReference type="SAM" id="MobiDB-lite"/>
    </source>
</evidence>
<comment type="caution">
    <text evidence="3">The sequence shown here is derived from an EMBL/GenBank/DDBJ whole genome shotgun (WGS) entry which is preliminary data.</text>
</comment>
<feature type="transmembrane region" description="Helical" evidence="2">
    <location>
        <begin position="256"/>
        <end position="276"/>
    </location>
</feature>
<keyword evidence="2" id="KW-0812">Transmembrane</keyword>
<feature type="transmembrane region" description="Helical" evidence="2">
    <location>
        <begin position="176"/>
        <end position="204"/>
    </location>
</feature>
<protein>
    <submittedName>
        <fullName evidence="3">Uncharacterized protein</fullName>
    </submittedName>
</protein>
<keyword evidence="4" id="KW-1185">Reference proteome</keyword>
<dbReference type="Proteomes" id="UP000620124">
    <property type="component" value="Unassembled WGS sequence"/>
</dbReference>
<organism evidence="3 4">
    <name type="scientific">Mycena venus</name>
    <dbReference type="NCBI Taxonomy" id="2733690"/>
    <lineage>
        <taxon>Eukaryota</taxon>
        <taxon>Fungi</taxon>
        <taxon>Dikarya</taxon>
        <taxon>Basidiomycota</taxon>
        <taxon>Agaricomycotina</taxon>
        <taxon>Agaricomycetes</taxon>
        <taxon>Agaricomycetidae</taxon>
        <taxon>Agaricales</taxon>
        <taxon>Marasmiineae</taxon>
        <taxon>Mycenaceae</taxon>
        <taxon>Mycena</taxon>
    </lineage>
</organism>
<feature type="transmembrane region" description="Helical" evidence="2">
    <location>
        <begin position="224"/>
        <end position="244"/>
    </location>
</feature>